<keyword evidence="3" id="KW-1185">Reference proteome</keyword>
<dbReference type="PANTHER" id="PTHR10845">
    <property type="entry name" value="REGULATOR OF G PROTEIN SIGNALING"/>
    <property type="match status" value="1"/>
</dbReference>
<dbReference type="AlphaFoldDB" id="A0AAW0MQZ2"/>
<comment type="caution">
    <text evidence="2">The sequence shown here is derived from an EMBL/GenBank/DDBJ whole genome shotgun (WGS) entry which is preliminary data.</text>
</comment>
<dbReference type="Gene3D" id="1.10.167.10">
    <property type="entry name" value="Regulator of G-protein Signalling 4, domain 2"/>
    <property type="match status" value="1"/>
</dbReference>
<dbReference type="Proteomes" id="UP001460270">
    <property type="component" value="Unassembled WGS sequence"/>
</dbReference>
<dbReference type="FunFam" id="1.10.167.10:FF:000001">
    <property type="entry name" value="Putative regulator of g-protein signaling 12"/>
    <property type="match status" value="1"/>
</dbReference>
<evidence type="ECO:0000313" key="3">
    <source>
        <dbReference type="Proteomes" id="UP001460270"/>
    </source>
</evidence>
<evidence type="ECO:0000313" key="2">
    <source>
        <dbReference type="EMBL" id="KAK7879529.1"/>
    </source>
</evidence>
<dbReference type="Pfam" id="PF00615">
    <property type="entry name" value="RGS"/>
    <property type="match status" value="1"/>
</dbReference>
<dbReference type="PROSITE" id="PS50132">
    <property type="entry name" value="RGS"/>
    <property type="match status" value="1"/>
</dbReference>
<dbReference type="EMBL" id="JBBPFD010000249">
    <property type="protein sequence ID" value="KAK7879529.1"/>
    <property type="molecule type" value="Genomic_DNA"/>
</dbReference>
<name>A0AAW0MQZ2_9GOBI</name>
<dbReference type="InterPro" id="IPR044926">
    <property type="entry name" value="RGS_subdomain_2"/>
</dbReference>
<protein>
    <recommendedName>
        <fullName evidence="1">RGS domain-containing protein</fullName>
    </recommendedName>
</protein>
<dbReference type="PANTHER" id="PTHR10845:SF160">
    <property type="entry name" value="REGULATOR OF G-PROTEIN SIGNALING 21"/>
    <property type="match status" value="1"/>
</dbReference>
<dbReference type="PRINTS" id="PR01301">
    <property type="entry name" value="RGSPROTEIN"/>
</dbReference>
<sequence length="215" mass="25556">MLAVSVHTDADSNRKSIDDGKMPNMFFSKIRFYDIKDLINEVKLPRRLDFILSRRSHKDDSADCVPVRKMNHEAQWKSLSLKPGCSLQPSLEQLLQDKEYQRSFRQFLQSEFSEENLDFWLACEDFRSLTSDEELQRRAQSIYQEFLQTTAKREVNVDHWIRERILQSLDKPSASCFREAQKHVYALMEKDSWPRYTNSLQCHGLGQKSRTHWYI</sequence>
<accession>A0AAW0MQZ2</accession>
<feature type="domain" description="RGS" evidence="1">
    <location>
        <begin position="90"/>
        <end position="199"/>
    </location>
</feature>
<dbReference type="InterPro" id="IPR016137">
    <property type="entry name" value="RGS"/>
</dbReference>
<gene>
    <name evidence="2" type="ORF">WMY93_033760</name>
</gene>
<organism evidence="2 3">
    <name type="scientific">Mugilogobius chulae</name>
    <name type="common">yellowstripe goby</name>
    <dbReference type="NCBI Taxonomy" id="88201"/>
    <lineage>
        <taxon>Eukaryota</taxon>
        <taxon>Metazoa</taxon>
        <taxon>Chordata</taxon>
        <taxon>Craniata</taxon>
        <taxon>Vertebrata</taxon>
        <taxon>Euteleostomi</taxon>
        <taxon>Actinopterygii</taxon>
        <taxon>Neopterygii</taxon>
        <taxon>Teleostei</taxon>
        <taxon>Neoteleostei</taxon>
        <taxon>Acanthomorphata</taxon>
        <taxon>Gobiaria</taxon>
        <taxon>Gobiiformes</taxon>
        <taxon>Gobioidei</taxon>
        <taxon>Gobiidae</taxon>
        <taxon>Gobionellinae</taxon>
        <taxon>Mugilogobius</taxon>
    </lineage>
</organism>
<evidence type="ECO:0000259" key="1">
    <source>
        <dbReference type="PROSITE" id="PS50132"/>
    </source>
</evidence>
<reference evidence="3" key="1">
    <citation type="submission" date="2024-04" db="EMBL/GenBank/DDBJ databases">
        <title>Salinicola lusitanus LLJ914,a marine bacterium isolated from the Okinawa Trough.</title>
        <authorList>
            <person name="Li J."/>
        </authorList>
    </citation>
    <scope>NUCLEOTIDE SEQUENCE [LARGE SCALE GENOMIC DNA]</scope>
</reference>
<dbReference type="SUPFAM" id="SSF48097">
    <property type="entry name" value="Regulator of G-protein signaling, RGS"/>
    <property type="match status" value="1"/>
</dbReference>
<dbReference type="SMART" id="SM00315">
    <property type="entry name" value="RGS"/>
    <property type="match status" value="1"/>
</dbReference>
<proteinExistence type="predicted"/>
<dbReference type="InterPro" id="IPR036305">
    <property type="entry name" value="RGS_sf"/>
</dbReference>